<evidence type="ECO:0000313" key="5">
    <source>
        <dbReference type="Proteomes" id="UP000520770"/>
    </source>
</evidence>
<keyword evidence="6" id="KW-1185">Reference proteome</keyword>
<evidence type="ECO:0000256" key="1">
    <source>
        <dbReference type="SAM" id="Coils"/>
    </source>
</evidence>
<name>A0A7W6S672_9HYPH</name>
<proteinExistence type="predicted"/>
<organism evidence="2 5">
    <name type="scientific">Aliirhizobium cellulosilyticum</name>
    <dbReference type="NCBI Taxonomy" id="393664"/>
    <lineage>
        <taxon>Bacteria</taxon>
        <taxon>Pseudomonadati</taxon>
        <taxon>Pseudomonadota</taxon>
        <taxon>Alphaproteobacteria</taxon>
        <taxon>Hyphomicrobiales</taxon>
        <taxon>Rhizobiaceae</taxon>
        <taxon>Aliirhizobium</taxon>
    </lineage>
</organism>
<dbReference type="EMBL" id="JACIHM010000001">
    <property type="protein sequence ID" value="MBB4444315.1"/>
    <property type="molecule type" value="Genomic_DNA"/>
</dbReference>
<dbReference type="Proteomes" id="UP000524535">
    <property type="component" value="Unassembled WGS sequence"/>
</dbReference>
<comment type="caution">
    <text evidence="2">The sequence shown here is derived from an EMBL/GenBank/DDBJ whole genome shotgun (WGS) entry which is preliminary data.</text>
</comment>
<dbReference type="EMBL" id="JACIGW010000001">
    <property type="protein sequence ID" value="MBB4347979.1"/>
    <property type="molecule type" value="Genomic_DNA"/>
</dbReference>
<accession>A0A7W6S672</accession>
<gene>
    <name evidence="3" type="ORF">GGE31_000098</name>
    <name evidence="2" type="ORF">GGE33_001687</name>
    <name evidence="4" type="ORF">GGE35_000097</name>
</gene>
<evidence type="ECO:0000313" key="4">
    <source>
        <dbReference type="EMBL" id="MBB4444315.1"/>
    </source>
</evidence>
<dbReference type="Proteomes" id="UP000576087">
    <property type="component" value="Unassembled WGS sequence"/>
</dbReference>
<reference evidence="5 6" key="1">
    <citation type="submission" date="2020-08" db="EMBL/GenBank/DDBJ databases">
        <title>Genomic Encyclopedia of Type Strains, Phase IV (KMG-V): Genome sequencing to study the core and pangenomes of soil and plant-associated prokaryotes.</title>
        <authorList>
            <person name="Whitman W."/>
        </authorList>
    </citation>
    <scope>NUCLEOTIDE SEQUENCE [LARGE SCALE GENOMIC DNA]</scope>
    <source>
        <strain evidence="3 6">SEMIA 444</strain>
        <strain evidence="2 5">SEMIA 448</strain>
        <strain evidence="4 7">SEMIA 452</strain>
    </source>
</reference>
<keyword evidence="1" id="KW-0175">Coiled coil</keyword>
<evidence type="ECO:0000313" key="7">
    <source>
        <dbReference type="Proteomes" id="UP000576087"/>
    </source>
</evidence>
<evidence type="ECO:0000313" key="2">
    <source>
        <dbReference type="EMBL" id="MBB4347979.1"/>
    </source>
</evidence>
<sequence>MSDVFYAQSLLKEAFPRTRYGKVDAVFYEARKFINKRVNKEITLRRIRTIWEGTARRIDSEEMEALKAALHEEERREQRELRARLASLDEKIAAFDALTARQAVAADRRHSDHVG</sequence>
<dbReference type="RefSeq" id="WP_210303579.1">
    <property type="nucleotide sequence ID" value="NZ_JACIGW010000001.1"/>
</dbReference>
<dbReference type="EMBL" id="JACIGY010000001">
    <property type="protein sequence ID" value="MBB4409627.1"/>
    <property type="molecule type" value="Genomic_DNA"/>
</dbReference>
<dbReference type="AlphaFoldDB" id="A0A7W6S672"/>
<evidence type="ECO:0000313" key="6">
    <source>
        <dbReference type="Proteomes" id="UP000524535"/>
    </source>
</evidence>
<evidence type="ECO:0000313" key="3">
    <source>
        <dbReference type="EMBL" id="MBB4409627.1"/>
    </source>
</evidence>
<protein>
    <submittedName>
        <fullName evidence="2">Uncharacterized protein</fullName>
    </submittedName>
</protein>
<dbReference type="Proteomes" id="UP000520770">
    <property type="component" value="Unassembled WGS sequence"/>
</dbReference>
<feature type="coiled-coil region" evidence="1">
    <location>
        <begin position="56"/>
        <end position="91"/>
    </location>
</feature>